<sequence>MKKSIHILSPVLATAAAFLLSANIQGASDEDLGRALLKDKYLGIHLGYRASYHPPAQTQGTDGQANSREGDSRPGYHPGIAYKVSAETPVYSPVAGTVASMDRSGNQVGRLTIKIEGATDEFFIVRHLLGCSLQQGNRVDVGTILGRTGGADATHLQVQARKGEELAAFAFERPDVTGANFDPSLVLLQQLHSSAGPVLDTRAATFAGIKFKEDGAKVIEALSFPDANLRNTALRTFGEFMKPPRKKESLAVPVPGVPGAVIRFNPYTGAFAQLEVSSGTVRTTEGLGVGSRFEDFVARYGEPTIQEYSNDVITYRFATPHHALGIVLRSSASPVTYFMVAYDLKRG</sequence>
<keyword evidence="2" id="KW-0732">Signal</keyword>
<gene>
    <name evidence="4" type="ORF">DES53_101168</name>
</gene>
<name>A0A366HSW5_9BACT</name>
<dbReference type="Pfam" id="PF01551">
    <property type="entry name" value="Peptidase_M23"/>
    <property type="match status" value="1"/>
</dbReference>
<evidence type="ECO:0000313" key="4">
    <source>
        <dbReference type="EMBL" id="RBP47371.1"/>
    </source>
</evidence>
<feature type="chain" id="PRO_5016696264" evidence="2">
    <location>
        <begin position="28"/>
        <end position="347"/>
    </location>
</feature>
<feature type="region of interest" description="Disordered" evidence="1">
    <location>
        <begin position="53"/>
        <end position="78"/>
    </location>
</feature>
<dbReference type="InterPro" id="IPR011055">
    <property type="entry name" value="Dup_hybrid_motif"/>
</dbReference>
<feature type="compositionally biased region" description="Polar residues" evidence="1">
    <location>
        <begin position="56"/>
        <end position="67"/>
    </location>
</feature>
<evidence type="ECO:0000256" key="1">
    <source>
        <dbReference type="SAM" id="MobiDB-lite"/>
    </source>
</evidence>
<dbReference type="SUPFAM" id="SSF51261">
    <property type="entry name" value="Duplicated hybrid motif"/>
    <property type="match status" value="1"/>
</dbReference>
<dbReference type="CDD" id="cd12797">
    <property type="entry name" value="M23_peptidase"/>
    <property type="match status" value="1"/>
</dbReference>
<comment type="caution">
    <text evidence="4">The sequence shown here is derived from an EMBL/GenBank/DDBJ whole genome shotgun (WGS) entry which is preliminary data.</text>
</comment>
<proteinExistence type="predicted"/>
<reference evidence="4 5" key="1">
    <citation type="submission" date="2018-06" db="EMBL/GenBank/DDBJ databases">
        <title>Genomic Encyclopedia of Type Strains, Phase IV (KMG-IV): sequencing the most valuable type-strain genomes for metagenomic binning, comparative biology and taxonomic classification.</title>
        <authorList>
            <person name="Goeker M."/>
        </authorList>
    </citation>
    <scope>NUCLEOTIDE SEQUENCE [LARGE SCALE GENOMIC DNA]</scope>
    <source>
        <strain evidence="4 5">DSM 25532</strain>
    </source>
</reference>
<evidence type="ECO:0000313" key="5">
    <source>
        <dbReference type="Proteomes" id="UP000253426"/>
    </source>
</evidence>
<keyword evidence="5" id="KW-1185">Reference proteome</keyword>
<accession>A0A366HSW5</accession>
<dbReference type="EMBL" id="QNRR01000001">
    <property type="protein sequence ID" value="RBP47371.1"/>
    <property type="molecule type" value="Genomic_DNA"/>
</dbReference>
<dbReference type="RefSeq" id="WP_147263116.1">
    <property type="nucleotide sequence ID" value="NZ_QNRR01000001.1"/>
</dbReference>
<evidence type="ECO:0000256" key="2">
    <source>
        <dbReference type="SAM" id="SignalP"/>
    </source>
</evidence>
<dbReference type="AlphaFoldDB" id="A0A366HSW5"/>
<dbReference type="Gene3D" id="2.70.70.10">
    <property type="entry name" value="Glucose Permease (Domain IIA)"/>
    <property type="match status" value="1"/>
</dbReference>
<feature type="domain" description="M23ase beta-sheet core" evidence="3">
    <location>
        <begin position="76"/>
        <end position="164"/>
    </location>
</feature>
<protein>
    <submittedName>
        <fullName evidence="4">Peptidase M23-like protein</fullName>
    </submittedName>
</protein>
<feature type="signal peptide" evidence="2">
    <location>
        <begin position="1"/>
        <end position="27"/>
    </location>
</feature>
<dbReference type="Proteomes" id="UP000253426">
    <property type="component" value="Unassembled WGS sequence"/>
</dbReference>
<organism evidence="4 5">
    <name type="scientific">Roseimicrobium gellanilyticum</name>
    <dbReference type="NCBI Taxonomy" id="748857"/>
    <lineage>
        <taxon>Bacteria</taxon>
        <taxon>Pseudomonadati</taxon>
        <taxon>Verrucomicrobiota</taxon>
        <taxon>Verrucomicrobiia</taxon>
        <taxon>Verrucomicrobiales</taxon>
        <taxon>Verrucomicrobiaceae</taxon>
        <taxon>Roseimicrobium</taxon>
    </lineage>
</organism>
<dbReference type="InterPro" id="IPR016047">
    <property type="entry name" value="M23ase_b-sheet_dom"/>
</dbReference>
<evidence type="ECO:0000259" key="3">
    <source>
        <dbReference type="Pfam" id="PF01551"/>
    </source>
</evidence>